<dbReference type="EMBL" id="BAABHD010000014">
    <property type="protein sequence ID" value="GAA4451391.1"/>
    <property type="molecule type" value="Genomic_DNA"/>
</dbReference>
<dbReference type="Proteomes" id="UP001501175">
    <property type="component" value="Unassembled WGS sequence"/>
</dbReference>
<evidence type="ECO:0000313" key="2">
    <source>
        <dbReference type="Proteomes" id="UP001501175"/>
    </source>
</evidence>
<comment type="caution">
    <text evidence="1">The sequence shown here is derived from an EMBL/GenBank/DDBJ whole genome shotgun (WGS) entry which is preliminary data.</text>
</comment>
<accession>A0ABP8MIX8</accession>
<organism evidence="1 2">
    <name type="scientific">Nibrella saemangeumensis</name>
    <dbReference type="NCBI Taxonomy" id="1084526"/>
    <lineage>
        <taxon>Bacteria</taxon>
        <taxon>Pseudomonadati</taxon>
        <taxon>Bacteroidota</taxon>
        <taxon>Cytophagia</taxon>
        <taxon>Cytophagales</taxon>
        <taxon>Spirosomataceae</taxon>
        <taxon>Nibrella</taxon>
    </lineage>
</organism>
<protein>
    <submittedName>
        <fullName evidence="1">Uncharacterized protein</fullName>
    </submittedName>
</protein>
<keyword evidence="2" id="KW-1185">Reference proteome</keyword>
<gene>
    <name evidence="1" type="ORF">GCM10023189_13380</name>
</gene>
<proteinExistence type="predicted"/>
<evidence type="ECO:0000313" key="1">
    <source>
        <dbReference type="EMBL" id="GAA4451391.1"/>
    </source>
</evidence>
<reference evidence="2" key="1">
    <citation type="journal article" date="2019" name="Int. J. Syst. Evol. Microbiol.">
        <title>The Global Catalogue of Microorganisms (GCM) 10K type strain sequencing project: providing services to taxonomists for standard genome sequencing and annotation.</title>
        <authorList>
            <consortium name="The Broad Institute Genomics Platform"/>
            <consortium name="The Broad Institute Genome Sequencing Center for Infectious Disease"/>
            <person name="Wu L."/>
            <person name="Ma J."/>
        </authorList>
    </citation>
    <scope>NUCLEOTIDE SEQUENCE [LARGE SCALE GENOMIC DNA]</scope>
    <source>
        <strain evidence="2">JCM 17927</strain>
    </source>
</reference>
<sequence length="75" mass="8625">MQYRLPVCLQPLQGGLQLLRSGFQFRKQFLNSLNDPALDGEGWEGNWLIEYIAIPYCRIASTSLNLVQRPEKLLC</sequence>
<name>A0ABP8MIX8_9BACT</name>